<evidence type="ECO:0000256" key="2">
    <source>
        <dbReference type="ARBA" id="ARBA00022448"/>
    </source>
</evidence>
<evidence type="ECO:0000256" key="3">
    <source>
        <dbReference type="ARBA" id="ARBA00022729"/>
    </source>
</evidence>
<keyword evidence="2" id="KW-0813">Transport</keyword>
<proteinExistence type="inferred from homology"/>
<dbReference type="PANTHER" id="PTHR30483">
    <property type="entry name" value="LEUCINE-SPECIFIC-BINDING PROTEIN"/>
    <property type="match status" value="1"/>
</dbReference>
<gene>
    <name evidence="6" type="ORF">GCM10010191_61190</name>
</gene>
<dbReference type="Pfam" id="PF13458">
    <property type="entry name" value="Peripla_BP_6"/>
    <property type="match status" value="1"/>
</dbReference>
<comment type="caution">
    <text evidence="6">The sequence shown here is derived from an EMBL/GenBank/DDBJ whole genome shotgun (WGS) entry which is preliminary data.</text>
</comment>
<dbReference type="InterPro" id="IPR006311">
    <property type="entry name" value="TAT_signal"/>
</dbReference>
<dbReference type="EMBL" id="BAAARW010000022">
    <property type="protein sequence ID" value="GAA2437880.1"/>
    <property type="molecule type" value="Genomic_DNA"/>
</dbReference>
<dbReference type="PRINTS" id="PR00337">
    <property type="entry name" value="LEUILEVALBP"/>
</dbReference>
<evidence type="ECO:0000256" key="4">
    <source>
        <dbReference type="ARBA" id="ARBA00022970"/>
    </source>
</evidence>
<dbReference type="SUPFAM" id="SSF53822">
    <property type="entry name" value="Periplasmic binding protein-like I"/>
    <property type="match status" value="1"/>
</dbReference>
<evidence type="ECO:0000313" key="7">
    <source>
        <dbReference type="Proteomes" id="UP001501231"/>
    </source>
</evidence>
<evidence type="ECO:0000259" key="5">
    <source>
        <dbReference type="Pfam" id="PF13458"/>
    </source>
</evidence>
<dbReference type="InterPro" id="IPR028081">
    <property type="entry name" value="Leu-bd"/>
</dbReference>
<keyword evidence="4" id="KW-0029">Amino-acid transport</keyword>
<evidence type="ECO:0000256" key="1">
    <source>
        <dbReference type="ARBA" id="ARBA00010062"/>
    </source>
</evidence>
<dbReference type="InterPro" id="IPR051010">
    <property type="entry name" value="BCAA_transport"/>
</dbReference>
<dbReference type="InterPro" id="IPR000709">
    <property type="entry name" value="Leu_Ile_Val-bd"/>
</dbReference>
<keyword evidence="7" id="KW-1185">Reference proteome</keyword>
<dbReference type="RefSeq" id="WP_344593589.1">
    <property type="nucleotide sequence ID" value="NZ_BAAARW010000022.1"/>
</dbReference>
<accession>A0ABN3JS74</accession>
<comment type="similarity">
    <text evidence="1">Belongs to the leucine-binding protein family.</text>
</comment>
<evidence type="ECO:0000313" key="6">
    <source>
        <dbReference type="EMBL" id="GAA2437880.1"/>
    </source>
</evidence>
<keyword evidence="3" id="KW-0732">Signal</keyword>
<dbReference type="CDD" id="cd06349">
    <property type="entry name" value="PBP1_ABC_HAAT-like"/>
    <property type="match status" value="1"/>
</dbReference>
<dbReference type="Gene3D" id="3.40.50.2300">
    <property type="match status" value="2"/>
</dbReference>
<organism evidence="6 7">
    <name type="scientific">Actinomadura vinacea</name>
    <dbReference type="NCBI Taxonomy" id="115336"/>
    <lineage>
        <taxon>Bacteria</taxon>
        <taxon>Bacillati</taxon>
        <taxon>Actinomycetota</taxon>
        <taxon>Actinomycetes</taxon>
        <taxon>Streptosporangiales</taxon>
        <taxon>Thermomonosporaceae</taxon>
        <taxon>Actinomadura</taxon>
    </lineage>
</organism>
<dbReference type="Proteomes" id="UP001501231">
    <property type="component" value="Unassembled WGS sequence"/>
</dbReference>
<sequence>MNDLSRRRILQGALLGAGALTLNACRNPFSASSGSAGGSSSGPVVFGVSAPMTGDSAEYGAIWKKAFDLALAEANQAGGIGGRKIQVDVQDSQAAPRQAVTIAQKFASDDRIVAELGDFASPASMAASSIYERAKLTQFGITDSHPDFTKGGEYVWSNAQSQNDAAKSQADLAHKHGKRHAVVYLDTDWGATVWKIYEKSAKANGDTITYSSGFIASSTDFRPTLIKARQSNPDMLVIIGYYKDAALLTQQARSVGFEKLPIVIANSAYSPQFLALGGTATEGVRLSTTFFADEPRPEVREFVKKWRGRYKETPDMFAAGAYDAINILIWAAKKHGATREGIHQGLLKGKDIPSVSYGPLTFGPDRRVAGARFLEVVVKGGKYVLADGAE</sequence>
<dbReference type="PROSITE" id="PS51318">
    <property type="entry name" value="TAT"/>
    <property type="match status" value="1"/>
</dbReference>
<dbReference type="PANTHER" id="PTHR30483:SF6">
    <property type="entry name" value="PERIPLASMIC BINDING PROTEIN OF ABC TRANSPORTER FOR NATURAL AMINO ACIDS"/>
    <property type="match status" value="1"/>
</dbReference>
<protein>
    <submittedName>
        <fullName evidence="6">ABC transporter substrate-binding protein</fullName>
    </submittedName>
</protein>
<reference evidence="6 7" key="1">
    <citation type="journal article" date="2019" name="Int. J. Syst. Evol. Microbiol.">
        <title>The Global Catalogue of Microorganisms (GCM) 10K type strain sequencing project: providing services to taxonomists for standard genome sequencing and annotation.</title>
        <authorList>
            <consortium name="The Broad Institute Genomics Platform"/>
            <consortium name="The Broad Institute Genome Sequencing Center for Infectious Disease"/>
            <person name="Wu L."/>
            <person name="Ma J."/>
        </authorList>
    </citation>
    <scope>NUCLEOTIDE SEQUENCE [LARGE SCALE GENOMIC DNA]</scope>
    <source>
        <strain evidence="6 7">JCM 3325</strain>
    </source>
</reference>
<feature type="domain" description="Leucine-binding protein" evidence="5">
    <location>
        <begin position="43"/>
        <end position="369"/>
    </location>
</feature>
<dbReference type="InterPro" id="IPR028082">
    <property type="entry name" value="Peripla_BP_I"/>
</dbReference>
<name>A0ABN3JS74_9ACTN</name>